<dbReference type="InterPro" id="IPR016024">
    <property type="entry name" value="ARM-type_fold"/>
</dbReference>
<dbReference type="OrthoDB" id="3528265at2"/>
<keyword evidence="2" id="KW-1185">Reference proteome</keyword>
<comment type="caution">
    <text evidence="1">The sequence shown here is derived from an EMBL/GenBank/DDBJ whole genome shotgun (WGS) entry which is preliminary data.</text>
</comment>
<dbReference type="AlphaFoldDB" id="A0A5S4G209"/>
<dbReference type="Proteomes" id="UP000306628">
    <property type="component" value="Unassembled WGS sequence"/>
</dbReference>
<name>A0A5S4G209_9ACTN</name>
<dbReference type="RefSeq" id="WP_138695133.1">
    <property type="nucleotide sequence ID" value="NZ_JBHSAZ010000076.1"/>
</dbReference>
<evidence type="ECO:0000313" key="1">
    <source>
        <dbReference type="EMBL" id="TMR27047.1"/>
    </source>
</evidence>
<protein>
    <recommendedName>
        <fullName evidence="3">HEAT repeat domain-containing protein</fullName>
    </recommendedName>
</protein>
<evidence type="ECO:0008006" key="3">
    <source>
        <dbReference type="Google" id="ProtNLM"/>
    </source>
</evidence>
<gene>
    <name evidence="1" type="ORF">ETD85_40505</name>
</gene>
<sequence>MQTETGDDLIERIRTHSAEDGVVGPAANDLLDELFKGYPVENLTRLLHSDDEVVVRTGAWVLSELGELAAPLMDEVPALLASPIRNVRYFAIEVVLASADEQHGPAIAQVLNLSADPDGALRWKVLNFLAEATVEQMQAGAAGLNPGQVRELAEWLVLQETGEPDPAGVTVRLEVGDPVTRLFAAAAAAWLSDEDLSLLERAATVEDEEIRSFAQERLTELREDGTA</sequence>
<dbReference type="InterPro" id="IPR011989">
    <property type="entry name" value="ARM-like"/>
</dbReference>
<dbReference type="Gene3D" id="1.25.10.10">
    <property type="entry name" value="Leucine-rich Repeat Variant"/>
    <property type="match status" value="1"/>
</dbReference>
<organism evidence="1 2">
    <name type="scientific">Nonomuraea zeae</name>
    <dbReference type="NCBI Taxonomy" id="1642303"/>
    <lineage>
        <taxon>Bacteria</taxon>
        <taxon>Bacillati</taxon>
        <taxon>Actinomycetota</taxon>
        <taxon>Actinomycetes</taxon>
        <taxon>Streptosporangiales</taxon>
        <taxon>Streptosporangiaceae</taxon>
        <taxon>Nonomuraea</taxon>
    </lineage>
</organism>
<reference evidence="1 2" key="1">
    <citation type="submission" date="2019-05" db="EMBL/GenBank/DDBJ databases">
        <title>Draft genome sequence of Nonomuraea zeae DSM 100528.</title>
        <authorList>
            <person name="Saricaoglu S."/>
            <person name="Isik K."/>
        </authorList>
    </citation>
    <scope>NUCLEOTIDE SEQUENCE [LARGE SCALE GENOMIC DNA]</scope>
    <source>
        <strain evidence="1 2">DSM 100528</strain>
    </source>
</reference>
<accession>A0A5S4G209</accession>
<dbReference type="SUPFAM" id="SSF48371">
    <property type="entry name" value="ARM repeat"/>
    <property type="match status" value="1"/>
</dbReference>
<dbReference type="EMBL" id="VCKX01000179">
    <property type="protein sequence ID" value="TMR27047.1"/>
    <property type="molecule type" value="Genomic_DNA"/>
</dbReference>
<evidence type="ECO:0000313" key="2">
    <source>
        <dbReference type="Proteomes" id="UP000306628"/>
    </source>
</evidence>
<proteinExistence type="predicted"/>